<gene>
    <name evidence="3" type="ORF">BN1708_008349</name>
</gene>
<organism evidence="3 4">
    <name type="scientific">Verticillium longisporum</name>
    <name type="common">Verticillium dahliae var. longisporum</name>
    <dbReference type="NCBI Taxonomy" id="100787"/>
    <lineage>
        <taxon>Eukaryota</taxon>
        <taxon>Fungi</taxon>
        <taxon>Dikarya</taxon>
        <taxon>Ascomycota</taxon>
        <taxon>Pezizomycotina</taxon>
        <taxon>Sordariomycetes</taxon>
        <taxon>Hypocreomycetidae</taxon>
        <taxon>Glomerellales</taxon>
        <taxon>Plectosphaerellaceae</taxon>
        <taxon>Verticillium</taxon>
    </lineage>
</organism>
<dbReference type="GO" id="GO:0005634">
    <property type="term" value="C:nucleus"/>
    <property type="evidence" value="ECO:0007669"/>
    <property type="project" value="TreeGrafter"/>
</dbReference>
<dbReference type="PROSITE" id="PS50828">
    <property type="entry name" value="SMR"/>
    <property type="match status" value="1"/>
</dbReference>
<reference evidence="3 4" key="1">
    <citation type="submission" date="2015-05" db="EMBL/GenBank/DDBJ databases">
        <authorList>
            <person name="Wang D.B."/>
            <person name="Wang M."/>
        </authorList>
    </citation>
    <scope>NUCLEOTIDE SEQUENCE [LARGE SCALE GENOMIC DNA]</scope>
    <source>
        <strain evidence="3">VL1</strain>
    </source>
</reference>
<feature type="compositionally biased region" description="Low complexity" evidence="1">
    <location>
        <begin position="248"/>
        <end position="264"/>
    </location>
</feature>
<dbReference type="PANTHER" id="PTHR46535">
    <property type="entry name" value="NEDD4-BINDING PROTEIN 2"/>
    <property type="match status" value="1"/>
</dbReference>
<feature type="region of interest" description="Disordered" evidence="1">
    <location>
        <begin position="224"/>
        <end position="268"/>
    </location>
</feature>
<dbReference type="PANTHER" id="PTHR46535:SF1">
    <property type="entry name" value="NEDD4-BINDING PROTEIN 2"/>
    <property type="match status" value="1"/>
</dbReference>
<feature type="compositionally biased region" description="Basic residues" evidence="1">
    <location>
        <begin position="237"/>
        <end position="247"/>
    </location>
</feature>
<feature type="compositionally biased region" description="Low complexity" evidence="1">
    <location>
        <begin position="419"/>
        <end position="433"/>
    </location>
</feature>
<feature type="region of interest" description="Disordered" evidence="1">
    <location>
        <begin position="123"/>
        <end position="163"/>
    </location>
</feature>
<evidence type="ECO:0000259" key="2">
    <source>
        <dbReference type="PROSITE" id="PS50828"/>
    </source>
</evidence>
<evidence type="ECO:0000313" key="4">
    <source>
        <dbReference type="Proteomes" id="UP000044602"/>
    </source>
</evidence>
<evidence type="ECO:0000313" key="3">
    <source>
        <dbReference type="EMBL" id="CRK40877.1"/>
    </source>
</evidence>
<dbReference type="SUPFAM" id="SSF160443">
    <property type="entry name" value="SMR domain-like"/>
    <property type="match status" value="1"/>
</dbReference>
<name>A0A0G4N353_VERLO</name>
<dbReference type="InterPro" id="IPR002625">
    <property type="entry name" value="Smr_dom"/>
</dbReference>
<dbReference type="Proteomes" id="UP000044602">
    <property type="component" value="Unassembled WGS sequence"/>
</dbReference>
<accession>A0A0G4N353</accession>
<dbReference type="InterPro" id="IPR036063">
    <property type="entry name" value="Smr_dom_sf"/>
</dbReference>
<dbReference type="Gene3D" id="3.30.1370.110">
    <property type="match status" value="1"/>
</dbReference>
<dbReference type="InterPro" id="IPR052772">
    <property type="entry name" value="Endo/PolyKinase_Domain-Protein"/>
</dbReference>
<evidence type="ECO:0000256" key="1">
    <source>
        <dbReference type="SAM" id="MobiDB-lite"/>
    </source>
</evidence>
<dbReference type="EMBL" id="CVQH01026638">
    <property type="protein sequence ID" value="CRK40877.1"/>
    <property type="molecule type" value="Genomic_DNA"/>
</dbReference>
<dbReference type="AlphaFoldDB" id="A0A0G4N353"/>
<dbReference type="GO" id="GO:0004519">
    <property type="term" value="F:endonuclease activity"/>
    <property type="evidence" value="ECO:0007669"/>
    <property type="project" value="TreeGrafter"/>
</dbReference>
<feature type="domain" description="Smr" evidence="2">
    <location>
        <begin position="500"/>
        <end position="581"/>
    </location>
</feature>
<feature type="region of interest" description="Disordered" evidence="1">
    <location>
        <begin position="398"/>
        <end position="433"/>
    </location>
</feature>
<dbReference type="STRING" id="100787.A0A0G4N353"/>
<sequence length="585" mass="63646">MRASLCPSSSRQAGPGGHCHNFSLTNVESRLTWSTVWGSDVNDSSDLTTKTKHDELVEEFASLLDESLIIAITTDHDLDDPAHYEAARDILKTLASDVVLEEATGFNASGVANAFGGLDDAHDARDSSAQSHDLASHHRDSDSCTTAITSPALEPGDGPSPRITAFEGQSDDFQIRQLQDMFADLKTHDIQLAFKKSHGDFFTAMDSLLNTQYLESMGERKKGIDGFFQPESTASSSKKKRKKKQRKGGSSATGSSTTTEPSSPAERECDSKHLEDILFIAEKLDLPYDEASHAFHLQGCSRERTIIDYLDSYIQQGARATSEASRARVRELSNLYRSIPEKYIPPLIGIAGDVDQWVDELAALLNTYFAHLGPQRLAVDYKLTPLVGAEIEAFTPATASKAHNRGASSAMPPPPPPMAQSSQPQTYQDALHAASAHAAARSHSYTAAAASFKKGGSNPLYRQAAAYYAERGRAQAQTYAQARSVAADMLVTDNSSRKAIDLHGVEVVDGVRIARERAWAWWQGLGEYRDLEARDGFTVITGLGRHSAGGVSRMRQSVAAALIEDGWKVSVETGRFRITGRRRAV</sequence>
<proteinExistence type="predicted"/>
<keyword evidence="4" id="KW-1185">Reference proteome</keyword>
<dbReference type="CDD" id="cd14279">
    <property type="entry name" value="CUE"/>
    <property type="match status" value="1"/>
</dbReference>
<protein>
    <recommendedName>
        <fullName evidence="2">Smr domain-containing protein</fullName>
    </recommendedName>
</protein>